<gene>
    <name evidence="1" type="ORF">MNBD_ALPHA04-1538</name>
</gene>
<dbReference type="AlphaFoldDB" id="A0A3B0S2A5"/>
<evidence type="ECO:0000313" key="1">
    <source>
        <dbReference type="EMBL" id="VAV98887.1"/>
    </source>
</evidence>
<reference evidence="1" key="1">
    <citation type="submission" date="2018-06" db="EMBL/GenBank/DDBJ databases">
        <authorList>
            <person name="Zhirakovskaya E."/>
        </authorList>
    </citation>
    <scope>NUCLEOTIDE SEQUENCE</scope>
</reference>
<dbReference type="InterPro" id="IPR012334">
    <property type="entry name" value="Pectin_lyas_fold"/>
</dbReference>
<sequence length="389" mass="39344">MTSDLKISGPNRKKTAANKLRLLAGGSIGAAAMLLASAPQPANAQANLAGTGIRNFPISQTATLNRPEPLPNPPTISAPGSIPTQVNSDLTQFAVKSANVRPLTTPSQAISNTQSFQATTTFAGYTPGPTVDEVNLSSSETVINWTTLDTLTIDDTSAAIDILPTGRTINFRTTGGLTVLNRILPTANAGGIFRAIEFNGTVNALDNGLPGGNVWFYSPGGIVVGNGAAFNVGGLILTSNDIDTTGGLTGSGGNIRFRGTAGSQSAVEIAPTATINASNYVALVAPRILQQGSVTSNGSVAYVAAEQADLTISSGLFDIAVTVGTENTTGIEHTGSTGGSSSTGLADPKAIYMVAVPKNDALTMLIGGNIGYQPASAAGIVNGNVVLTT</sequence>
<feature type="non-terminal residue" evidence="1">
    <location>
        <position position="389"/>
    </location>
</feature>
<proteinExistence type="predicted"/>
<dbReference type="Gene3D" id="2.160.20.10">
    <property type="entry name" value="Single-stranded right-handed beta-helix, Pectin lyase-like"/>
    <property type="match status" value="1"/>
</dbReference>
<protein>
    <submittedName>
        <fullName evidence="1">Uncharacterized protein</fullName>
    </submittedName>
</protein>
<accession>A0A3B0S2A5</accession>
<organism evidence="1">
    <name type="scientific">hydrothermal vent metagenome</name>
    <dbReference type="NCBI Taxonomy" id="652676"/>
    <lineage>
        <taxon>unclassified sequences</taxon>
        <taxon>metagenomes</taxon>
        <taxon>ecological metagenomes</taxon>
    </lineage>
</organism>
<dbReference type="EMBL" id="UOEF01000277">
    <property type="protein sequence ID" value="VAV98887.1"/>
    <property type="molecule type" value="Genomic_DNA"/>
</dbReference>
<name>A0A3B0S2A5_9ZZZZ</name>